<dbReference type="EMBL" id="SHKW01000001">
    <property type="protein sequence ID" value="RZU43705.1"/>
    <property type="molecule type" value="Genomic_DNA"/>
</dbReference>
<reference evidence="1 2" key="1">
    <citation type="submission" date="2019-02" db="EMBL/GenBank/DDBJ databases">
        <title>Genomic Encyclopedia of Archaeal and Bacterial Type Strains, Phase II (KMG-II): from individual species to whole genera.</title>
        <authorList>
            <person name="Goeker M."/>
        </authorList>
    </citation>
    <scope>NUCLEOTIDE SEQUENCE [LARGE SCALE GENOMIC DNA]</scope>
    <source>
        <strain evidence="1 2">DSM 18101</strain>
    </source>
</reference>
<gene>
    <name evidence="1" type="ORF">BDD14_5403</name>
</gene>
<organism evidence="1 2">
    <name type="scientific">Edaphobacter modestus</name>
    <dbReference type="NCBI Taxonomy" id="388466"/>
    <lineage>
        <taxon>Bacteria</taxon>
        <taxon>Pseudomonadati</taxon>
        <taxon>Acidobacteriota</taxon>
        <taxon>Terriglobia</taxon>
        <taxon>Terriglobales</taxon>
        <taxon>Acidobacteriaceae</taxon>
        <taxon>Edaphobacter</taxon>
    </lineage>
</organism>
<dbReference type="RefSeq" id="WP_130422457.1">
    <property type="nucleotide sequence ID" value="NZ_SHKW01000001.1"/>
</dbReference>
<accession>A0A4Q7Z2C4</accession>
<dbReference type="OrthoDB" id="118775at2"/>
<comment type="caution">
    <text evidence="1">The sequence shown here is derived from an EMBL/GenBank/DDBJ whole genome shotgun (WGS) entry which is preliminary data.</text>
</comment>
<protein>
    <submittedName>
        <fullName evidence="1">Uncharacterized protein</fullName>
    </submittedName>
</protein>
<dbReference type="Proteomes" id="UP000292958">
    <property type="component" value="Unassembled WGS sequence"/>
</dbReference>
<name>A0A4Q7Z2C4_9BACT</name>
<evidence type="ECO:0000313" key="2">
    <source>
        <dbReference type="Proteomes" id="UP000292958"/>
    </source>
</evidence>
<dbReference type="AlphaFoldDB" id="A0A4Q7Z2C4"/>
<keyword evidence="2" id="KW-1185">Reference proteome</keyword>
<evidence type="ECO:0000313" key="1">
    <source>
        <dbReference type="EMBL" id="RZU43705.1"/>
    </source>
</evidence>
<proteinExistence type="predicted"/>
<sequence>MSKNPFVGKWTYRSFLNEPVLNPDPKALLSSLMFGDGTIVIDDGPTELLTGTIGGDGWSLKLRGSRGYGSPSEVRFQGKGVIGGAEWIYAYVGWLVPAWPTSTDTLDRPAIVGSVVRVIPHPGSNGATNPAGVVASFYAVRAD</sequence>